<dbReference type="RefSeq" id="WP_133293015.1">
    <property type="nucleotide sequence ID" value="NZ_SMSJ01000150.1"/>
</dbReference>
<evidence type="ECO:0000313" key="2">
    <source>
        <dbReference type="EMBL" id="TDH58139.1"/>
    </source>
</evidence>
<gene>
    <name evidence="2" type="ORF">E2C06_34160</name>
</gene>
<dbReference type="Proteomes" id="UP000295096">
    <property type="component" value="Unassembled WGS sequence"/>
</dbReference>
<dbReference type="EMBL" id="SMSJ01000150">
    <property type="protein sequence ID" value="TDH58139.1"/>
    <property type="molecule type" value="Genomic_DNA"/>
</dbReference>
<dbReference type="AlphaFoldDB" id="A0A4R5Q6L0"/>
<sequence>MDNGPFHQDSLQDRIIEAVAVTRFALDSQAPRLALAAAREAARAALLALGQVASRPARRDLALLREVATVTPHRLAGRPGDREALVGATLDLLERLFPPPDLQQGGKAVGPLPAPLAASPSA</sequence>
<keyword evidence="3" id="KW-1185">Reference proteome</keyword>
<feature type="region of interest" description="Disordered" evidence="1">
    <location>
        <begin position="99"/>
        <end position="122"/>
    </location>
</feature>
<comment type="caution">
    <text evidence="2">The sequence shown here is derived from an EMBL/GenBank/DDBJ whole genome shotgun (WGS) entry which is preliminary data.</text>
</comment>
<reference evidence="2 3" key="1">
    <citation type="journal article" date="2016" name="J. Microbiol.">
        <title>Dankookia rubra gen. nov., sp. nov., an alphaproteobacterium isolated from sediment of a shallow stream.</title>
        <authorList>
            <person name="Kim W.H."/>
            <person name="Kim D.H."/>
            <person name="Kang K."/>
            <person name="Ahn T.Y."/>
        </authorList>
    </citation>
    <scope>NUCLEOTIDE SEQUENCE [LARGE SCALE GENOMIC DNA]</scope>
    <source>
        <strain evidence="2 3">JCM30602</strain>
    </source>
</reference>
<accession>A0A4R5Q6L0</accession>
<proteinExistence type="predicted"/>
<evidence type="ECO:0000313" key="3">
    <source>
        <dbReference type="Proteomes" id="UP000295096"/>
    </source>
</evidence>
<organism evidence="2 3">
    <name type="scientific">Dankookia rubra</name>
    <dbReference type="NCBI Taxonomy" id="1442381"/>
    <lineage>
        <taxon>Bacteria</taxon>
        <taxon>Pseudomonadati</taxon>
        <taxon>Pseudomonadota</taxon>
        <taxon>Alphaproteobacteria</taxon>
        <taxon>Acetobacterales</taxon>
        <taxon>Roseomonadaceae</taxon>
        <taxon>Dankookia</taxon>
    </lineage>
</organism>
<name>A0A4R5Q6L0_9PROT</name>
<evidence type="ECO:0000256" key="1">
    <source>
        <dbReference type="SAM" id="MobiDB-lite"/>
    </source>
</evidence>
<protein>
    <submittedName>
        <fullName evidence="2">Uncharacterized protein</fullName>
    </submittedName>
</protein>